<dbReference type="Proteomes" id="UP000256304">
    <property type="component" value="Unassembled WGS sequence"/>
</dbReference>
<name>A0A3D9Q6Z8_9BACL</name>
<dbReference type="PANTHER" id="PTHR43649:SF27">
    <property type="entry name" value="EXTRACELLULAR SOLUTE-BINDING PROTEIN FAMILY 1"/>
    <property type="match status" value="1"/>
</dbReference>
<dbReference type="Gene3D" id="3.40.190.10">
    <property type="entry name" value="Periplasmic binding protein-like II"/>
    <property type="match status" value="1"/>
</dbReference>
<sequence>MRRAVRSLLLLAVLCSVTVMQLDTGGVAAAEQPSKTTTNQAGLINTVSATSYSSYLQSFLKEPAPQLDAFYAGAAFADEQDSGVKKVGSFEGKQDVLEWASEEGWVEWRVEVPETGLYSLGLSYYALPSKGRDIELSLAIDGKQPFDEAARNVFPRVWKNASAIRSDGSGNEIKPDQVEVPMWQDGTFQNMDGLYIEPYCFHLTKGEHTIRLGAVREALAIAGIRVFQETAAQPYRDVMKTYDSQGYKPAANQLLKIQGEQAELKSEPTLFPTYDRSSASTEPANPAKIRLNSVGQLNWQHQGEWMTWEFEVPKDGLYNLAFKVRQNYVRGMYSSRKLFIDGKLPFLEMANVRFPYKLNWYTRVLGDGGKDNEPYLFYLTKGKHELKLEVTPGDLAETLRSVQSVVYEMNDIYRRIIMITGTSVDAYRDYRLDEKIPGLLKQLTRIRTELTKQLANIGRVSSSSGGSEASILEEIIHQLGSFIDNPDTIPNRLERYKNNVSSLGAWILDMRSQPLEIDYIVVKSPDRKAPAARAGFFPQLLFDVRAFFASFGNDASSVGGTYGGSKDKMISVWVSSSDIASTGIATGRDQTQIIRNLIDNSFTPKTGIHVNLSLVDSSQTLVQATLAGKGPDVAMFVPKETPVNLAMRGALADLSTFKGYDELIKRFYKSATIPFEYEGGHYGIPETQDFNMLFYRKDILLELGLKVPATWAEFYKMVPVIQKKNMEIGIPPESQSMFETLLFQRGGTFYTEDRKSTDFDQPAAMEAFKEWTGFYTKYSFPVVFDFYNRFRTGEMPVGIMPYTTYNLLSVAAPELRGLWDIAPIPGSPAEDGSINRMESSNGTGSIILKDSKEQEAAFDFIDWWTSADVQARYGSEQEMLMGAAARYNTANIEAFGKLPWTKAEADNLMNQWKFVWDIPQLPGNYYTSRNITFAFRKVVYDNSNERETLNKYNQEINKEIIRKRAEFHLK</sequence>
<protein>
    <submittedName>
        <fullName evidence="2">ABC-type glycerol-3-phosphate transport system substrate-binding protein</fullName>
    </submittedName>
</protein>
<feature type="chain" id="PRO_5038334019" evidence="1">
    <location>
        <begin position="22"/>
        <end position="970"/>
    </location>
</feature>
<dbReference type="RefSeq" id="WP_116192536.1">
    <property type="nucleotide sequence ID" value="NZ_QTTN01000059.1"/>
</dbReference>
<dbReference type="InterPro" id="IPR050490">
    <property type="entry name" value="Bact_solute-bd_prot1"/>
</dbReference>
<dbReference type="Gene3D" id="2.60.120.260">
    <property type="entry name" value="Galactose-binding domain-like"/>
    <property type="match status" value="2"/>
</dbReference>
<reference evidence="2 3" key="1">
    <citation type="submission" date="2018-08" db="EMBL/GenBank/DDBJ databases">
        <title>Genomic Encyclopedia of Type Strains, Phase III (KMG-III): the genomes of soil and plant-associated and newly described type strains.</title>
        <authorList>
            <person name="Whitman W."/>
        </authorList>
    </citation>
    <scope>NUCLEOTIDE SEQUENCE [LARGE SCALE GENOMIC DNA]</scope>
    <source>
        <strain evidence="2 3">CGMCC 1.10966</strain>
    </source>
</reference>
<comment type="caution">
    <text evidence="2">The sequence shown here is derived from an EMBL/GenBank/DDBJ whole genome shotgun (WGS) entry which is preliminary data.</text>
</comment>
<dbReference type="InterPro" id="IPR006059">
    <property type="entry name" value="SBP"/>
</dbReference>
<gene>
    <name evidence="2" type="ORF">A8990_15915</name>
</gene>
<dbReference type="OrthoDB" id="383574at2"/>
<evidence type="ECO:0000256" key="1">
    <source>
        <dbReference type="SAM" id="SignalP"/>
    </source>
</evidence>
<evidence type="ECO:0000313" key="3">
    <source>
        <dbReference type="Proteomes" id="UP000256304"/>
    </source>
</evidence>
<dbReference type="Pfam" id="PF01547">
    <property type="entry name" value="SBP_bac_1"/>
    <property type="match status" value="1"/>
</dbReference>
<proteinExistence type="predicted"/>
<feature type="signal peptide" evidence="1">
    <location>
        <begin position="1"/>
        <end position="21"/>
    </location>
</feature>
<dbReference type="CDD" id="cd14489">
    <property type="entry name" value="CBM_SBP_bac_1_like"/>
    <property type="match status" value="1"/>
</dbReference>
<keyword evidence="3" id="KW-1185">Reference proteome</keyword>
<accession>A0A3D9Q6Z8</accession>
<dbReference type="SUPFAM" id="SSF53850">
    <property type="entry name" value="Periplasmic binding protein-like II"/>
    <property type="match status" value="1"/>
</dbReference>
<dbReference type="PANTHER" id="PTHR43649">
    <property type="entry name" value="ARABINOSE-BINDING PROTEIN-RELATED"/>
    <property type="match status" value="1"/>
</dbReference>
<evidence type="ECO:0000313" key="2">
    <source>
        <dbReference type="EMBL" id="REE56453.1"/>
    </source>
</evidence>
<keyword evidence="1" id="KW-0732">Signal</keyword>
<dbReference type="AlphaFoldDB" id="A0A3D9Q6Z8"/>
<organism evidence="2 3">
    <name type="scientific">Paenibacillus taihuensis</name>
    <dbReference type="NCBI Taxonomy" id="1156355"/>
    <lineage>
        <taxon>Bacteria</taxon>
        <taxon>Bacillati</taxon>
        <taxon>Bacillota</taxon>
        <taxon>Bacilli</taxon>
        <taxon>Bacillales</taxon>
        <taxon>Paenibacillaceae</taxon>
        <taxon>Paenibacillus</taxon>
    </lineage>
</organism>
<dbReference type="EMBL" id="QTTN01000059">
    <property type="protein sequence ID" value="REE56453.1"/>
    <property type="molecule type" value="Genomic_DNA"/>
</dbReference>